<keyword evidence="3" id="KW-1185">Reference proteome</keyword>
<dbReference type="EMBL" id="CP002431">
    <property type="protein sequence ID" value="ADU62171.1"/>
    <property type="molecule type" value="Genomic_DNA"/>
</dbReference>
<dbReference type="PANTHER" id="PTHR15629:SF2">
    <property type="entry name" value="SH3 DOMAIN-CONTAINING YSC84-LIKE PROTEIN 1"/>
    <property type="match status" value="1"/>
</dbReference>
<proteinExistence type="predicted"/>
<dbReference type="Proteomes" id="UP000002191">
    <property type="component" value="Chromosome"/>
</dbReference>
<dbReference type="STRING" id="643562.Daes_1156"/>
<dbReference type="PROSITE" id="PS51257">
    <property type="entry name" value="PROKAR_LIPOPROTEIN"/>
    <property type="match status" value="1"/>
</dbReference>
<dbReference type="AlphaFoldDB" id="E6VTJ4"/>
<accession>E6VTJ4</accession>
<reference evidence="3" key="1">
    <citation type="submission" date="2010-12" db="EMBL/GenBank/DDBJ databases">
        <title>Complete sequence of Desulfovibrio aespoeensis Aspo-2.</title>
        <authorList>
            <consortium name="US DOE Joint Genome Institute"/>
            <person name="Lucas S."/>
            <person name="Copeland A."/>
            <person name="Lapidus A."/>
            <person name="Cheng J.-F."/>
            <person name="Goodwin L."/>
            <person name="Pitluck S."/>
            <person name="Chertkov O."/>
            <person name="Misra M."/>
            <person name="Detter J.C."/>
            <person name="Han C."/>
            <person name="Tapia R."/>
            <person name="Land M."/>
            <person name="Hauser L."/>
            <person name="Kyrpides N."/>
            <person name="Ivanova N."/>
            <person name="Ovchinnikova G."/>
            <person name="Pedersen K."/>
            <person name="Jagevall S."/>
            <person name="Hazen T."/>
            <person name="Woyke T."/>
        </authorList>
    </citation>
    <scope>NUCLEOTIDE SEQUENCE [LARGE SCALE GENOMIC DNA]</scope>
    <source>
        <strain evidence="3">ATCC 700646 / DSM 10631 / Aspo-2</strain>
    </source>
</reference>
<protein>
    <recommendedName>
        <fullName evidence="1">Ysc84 actin-binding domain-containing protein</fullName>
    </recommendedName>
</protein>
<reference evidence="2 3" key="2">
    <citation type="journal article" date="2014" name="Genome Announc.">
        <title>Complete Genome Sequence of the Subsurface, Mesophilic Sulfate-Reducing Bacterium Desulfovibrio aespoeensis Aspo-2.</title>
        <authorList>
            <person name="Pedersen K."/>
            <person name="Bengtsson A."/>
            <person name="Edlund J."/>
            <person name="Rabe L."/>
            <person name="Hazen T."/>
            <person name="Chakraborty R."/>
            <person name="Goodwin L."/>
            <person name="Shapiro N."/>
        </authorList>
    </citation>
    <scope>NUCLEOTIDE SEQUENCE [LARGE SCALE GENOMIC DNA]</scope>
    <source>
        <strain evidence="3">ATCC 700646 / DSM 10631 / Aspo-2</strain>
    </source>
</reference>
<dbReference type="HOGENOM" id="CLU_1060610_0_0_7"/>
<dbReference type="PANTHER" id="PTHR15629">
    <property type="entry name" value="SH3YL1 PROTEIN"/>
    <property type="match status" value="1"/>
</dbReference>
<evidence type="ECO:0000313" key="3">
    <source>
        <dbReference type="Proteomes" id="UP000002191"/>
    </source>
</evidence>
<dbReference type="eggNOG" id="COG2930">
    <property type="taxonomic scope" value="Bacteria"/>
</dbReference>
<feature type="domain" description="Ysc84 actin-binding" evidence="1">
    <location>
        <begin position="121"/>
        <end position="244"/>
    </location>
</feature>
<dbReference type="Pfam" id="PF04366">
    <property type="entry name" value="Ysc84"/>
    <property type="match status" value="1"/>
</dbReference>
<dbReference type="OrthoDB" id="5464860at2"/>
<evidence type="ECO:0000313" key="2">
    <source>
        <dbReference type="EMBL" id="ADU62171.1"/>
    </source>
</evidence>
<dbReference type="KEGG" id="das:Daes_1156"/>
<dbReference type="GO" id="GO:0035091">
    <property type="term" value="F:phosphatidylinositol binding"/>
    <property type="evidence" value="ECO:0007669"/>
    <property type="project" value="TreeGrafter"/>
</dbReference>
<name>E6VTJ4_PSEA9</name>
<evidence type="ECO:0000259" key="1">
    <source>
        <dbReference type="Pfam" id="PF04366"/>
    </source>
</evidence>
<dbReference type="InterPro" id="IPR007461">
    <property type="entry name" value="Ysc84_actin-binding"/>
</dbReference>
<organism evidence="2 3">
    <name type="scientific">Pseudodesulfovibrio aespoeensis (strain ATCC 700646 / DSM 10631 / Aspo-2)</name>
    <name type="common">Desulfovibrio aespoeensis</name>
    <dbReference type="NCBI Taxonomy" id="643562"/>
    <lineage>
        <taxon>Bacteria</taxon>
        <taxon>Pseudomonadati</taxon>
        <taxon>Thermodesulfobacteriota</taxon>
        <taxon>Desulfovibrionia</taxon>
        <taxon>Desulfovibrionales</taxon>
        <taxon>Desulfovibrionaceae</taxon>
    </lineage>
</organism>
<sequence precursor="true">MLMARKYPHRRPRFLLVCLLLMAVFLASFLAGCAGRGTGSVSGSEATAQSLVDSATRTLQAGLDGEQGERLRQLIGQAKGAMIVPGMGSVSFLFSLGGGNGVMLARTDRGWSGPAFLTKGTGGLGMQAGVTRVSGIILYMREEDVRYVLETGALLQGRAAITFLDADFEGNRTPEFVETGDVIFVGDTEGLYAGIGVSTGGLSNRTSLNAAYHRTADGRPVHVLYETGSVPEGARGLMDLLDRAGAQGREATKKDGTEIPSD</sequence>
<dbReference type="InterPro" id="IPR051702">
    <property type="entry name" value="SH3_domain_YSC84-like"/>
</dbReference>
<gene>
    <name evidence="2" type="ordered locus">Daes_1156</name>
</gene>
<dbReference type="CDD" id="cd11524">
    <property type="entry name" value="SYLF"/>
    <property type="match status" value="1"/>
</dbReference>
<dbReference type="RefSeq" id="WP_013514102.1">
    <property type="nucleotide sequence ID" value="NC_014844.1"/>
</dbReference>